<dbReference type="Proteomes" id="UP000754644">
    <property type="component" value="Unassembled WGS sequence"/>
</dbReference>
<dbReference type="GO" id="GO:1990281">
    <property type="term" value="C:efflux pump complex"/>
    <property type="evidence" value="ECO:0007669"/>
    <property type="project" value="TreeGrafter"/>
</dbReference>
<dbReference type="EMBL" id="JABMOJ010000027">
    <property type="protein sequence ID" value="NQV63850.1"/>
    <property type="molecule type" value="Genomic_DNA"/>
</dbReference>
<sequence>AVANKGAINAPVIATVVAIEPAINQASRTRGYRALLTDSGDNLSPGAVVDVAVQTGVLEGVIRLPATAVRRSSFGAYVYRLATSESGASAPYRAERLPVTVVRAEGDEVIITAGLAPGDLIAALGAFKLNAGMLVHVVERETLRDAVEAAAP</sequence>
<dbReference type="Gene3D" id="2.40.420.20">
    <property type="match status" value="1"/>
</dbReference>
<dbReference type="AlphaFoldDB" id="A0A972VWV3"/>
<dbReference type="GO" id="GO:0015562">
    <property type="term" value="F:efflux transmembrane transporter activity"/>
    <property type="evidence" value="ECO:0007669"/>
    <property type="project" value="TreeGrafter"/>
</dbReference>
<gene>
    <name evidence="1" type="ORF">HQ497_00670</name>
</gene>
<feature type="non-terminal residue" evidence="1">
    <location>
        <position position="1"/>
    </location>
</feature>
<dbReference type="PANTHER" id="PTHR30469">
    <property type="entry name" value="MULTIDRUG RESISTANCE PROTEIN MDTA"/>
    <property type="match status" value="1"/>
</dbReference>
<reference evidence="1" key="1">
    <citation type="submission" date="2020-05" db="EMBL/GenBank/DDBJ databases">
        <title>Sulfur intermediates as new biogeochemical hubs in an aquatic model microbial ecosystem.</title>
        <authorList>
            <person name="Vigneron A."/>
        </authorList>
    </citation>
    <scope>NUCLEOTIDE SEQUENCE</scope>
    <source>
        <strain evidence="1">Bin.250</strain>
    </source>
</reference>
<organism evidence="1 2">
    <name type="scientific">SAR86 cluster bacterium</name>
    <dbReference type="NCBI Taxonomy" id="2030880"/>
    <lineage>
        <taxon>Bacteria</taxon>
        <taxon>Pseudomonadati</taxon>
        <taxon>Pseudomonadota</taxon>
        <taxon>Gammaproteobacteria</taxon>
        <taxon>SAR86 cluster</taxon>
    </lineage>
</organism>
<accession>A0A972VWV3</accession>
<dbReference type="PANTHER" id="PTHR30469:SF12">
    <property type="entry name" value="MULTIDRUG RESISTANCE PROTEIN MDTA"/>
    <property type="match status" value="1"/>
</dbReference>
<comment type="caution">
    <text evidence="1">The sequence shown here is derived from an EMBL/GenBank/DDBJ whole genome shotgun (WGS) entry which is preliminary data.</text>
</comment>
<name>A0A972VWV3_9GAMM</name>
<protein>
    <recommendedName>
        <fullName evidence="3">Efflux transporter periplasmic adaptor subunit</fullName>
    </recommendedName>
</protein>
<evidence type="ECO:0000313" key="1">
    <source>
        <dbReference type="EMBL" id="NQV63850.1"/>
    </source>
</evidence>
<evidence type="ECO:0000313" key="2">
    <source>
        <dbReference type="Proteomes" id="UP000754644"/>
    </source>
</evidence>
<evidence type="ECO:0008006" key="3">
    <source>
        <dbReference type="Google" id="ProtNLM"/>
    </source>
</evidence>
<proteinExistence type="predicted"/>